<protein>
    <submittedName>
        <fullName evidence="1">Uncharacterized protein</fullName>
    </submittedName>
</protein>
<dbReference type="PANTHER" id="PTHR11257:SF12">
    <property type="entry name" value="EJACULATORY BULB-SPECIFIC PROTEIN 3-RELATED"/>
    <property type="match status" value="1"/>
</dbReference>
<organism evidence="1 2">
    <name type="scientific">Pendulispora albinea</name>
    <dbReference type="NCBI Taxonomy" id="2741071"/>
    <lineage>
        <taxon>Bacteria</taxon>
        <taxon>Pseudomonadati</taxon>
        <taxon>Myxococcota</taxon>
        <taxon>Myxococcia</taxon>
        <taxon>Myxococcales</taxon>
        <taxon>Sorangiineae</taxon>
        <taxon>Pendulisporaceae</taxon>
        <taxon>Pendulispora</taxon>
    </lineage>
</organism>
<dbReference type="InterPro" id="IPR005055">
    <property type="entry name" value="A10/PebIII"/>
</dbReference>
<dbReference type="NCBIfam" id="TIGR02913">
    <property type="entry name" value="HAF_rpt"/>
    <property type="match status" value="1"/>
</dbReference>
<accession>A0ABZ2M7F5</accession>
<dbReference type="InterPro" id="IPR014262">
    <property type="entry name" value="HAF_rpt"/>
</dbReference>
<dbReference type="Pfam" id="PF03392">
    <property type="entry name" value="OS-D"/>
    <property type="match status" value="1"/>
</dbReference>
<evidence type="ECO:0000313" key="1">
    <source>
        <dbReference type="EMBL" id="WXB18440.1"/>
    </source>
</evidence>
<dbReference type="PANTHER" id="PTHR11257">
    <property type="entry name" value="CHEMOSENSORY PROTEIN-RELATED"/>
    <property type="match status" value="1"/>
</dbReference>
<dbReference type="RefSeq" id="WP_394828069.1">
    <property type="nucleotide sequence ID" value="NZ_CP089984.1"/>
</dbReference>
<name>A0ABZ2M7F5_9BACT</name>
<reference evidence="1 2" key="1">
    <citation type="submission" date="2021-12" db="EMBL/GenBank/DDBJ databases">
        <title>Discovery of the Pendulisporaceae a myxobacterial family with distinct sporulation behavior and unique specialized metabolism.</title>
        <authorList>
            <person name="Garcia R."/>
            <person name="Popoff A."/>
            <person name="Bader C.D."/>
            <person name="Loehr J."/>
            <person name="Walesch S."/>
            <person name="Walt C."/>
            <person name="Boldt J."/>
            <person name="Bunk B."/>
            <person name="Haeckl F.J.F.P.J."/>
            <person name="Gunesch A.P."/>
            <person name="Birkelbach J."/>
            <person name="Nuebel U."/>
            <person name="Pietschmann T."/>
            <person name="Bach T."/>
            <person name="Mueller R."/>
        </authorList>
    </citation>
    <scope>NUCLEOTIDE SEQUENCE [LARGE SCALE GENOMIC DNA]</scope>
    <source>
        <strain evidence="1 2">MSr11954</strain>
    </source>
</reference>
<dbReference type="EMBL" id="CP089984">
    <property type="protein sequence ID" value="WXB18440.1"/>
    <property type="molecule type" value="Genomic_DNA"/>
</dbReference>
<proteinExistence type="predicted"/>
<evidence type="ECO:0000313" key="2">
    <source>
        <dbReference type="Proteomes" id="UP001370348"/>
    </source>
</evidence>
<dbReference type="SUPFAM" id="SSF100910">
    <property type="entry name" value="Chemosensory protein Csp2"/>
    <property type="match status" value="1"/>
</dbReference>
<dbReference type="Gene3D" id="1.10.2080.10">
    <property type="entry name" value="Insect odorant-binding protein A10/Ejaculatory bulb-specific protein 3"/>
    <property type="match status" value="1"/>
</dbReference>
<keyword evidence="2" id="KW-1185">Reference proteome</keyword>
<dbReference type="InterPro" id="IPR036682">
    <property type="entry name" value="OS_D_A10/PebIII_sf"/>
</dbReference>
<dbReference type="Proteomes" id="UP001370348">
    <property type="component" value="Chromosome"/>
</dbReference>
<sequence length="482" mass="50830">MFGRAKYYAGVSALLGVGFGPGAAARHADDLGTFDGDVCGATGINDRGAVVGSCRLADGGFVTAYWAPGAAPVRLPRLVEDRPCAVLGIDNGGAAVGNCEFGNVGEAAAVRWRATPEEAPERLQPREQDVQSRARLVNQRGVVAGSSRDAAGARHAVVWKWSTTAPTDLPELDQTSCWVSDMSNDDDPVIVGTCELRHGGSVGVRWTPDGASYAVEPLALPPSTTHCWPADVNGQHVVAGTCQLLDGSLEAVRWRANGTEALVLSRVDARTVHPMLTVVDMNESGVIAGNYITNAGLTRAFTWSPVDDPAADQRATDLGSLGGFSTYAFGIADDGEIVGTAQNERGHDEAFAWSPRTSEMQGLGNLGGFNSMVTAKSDGGQVAGVSETDAGYSHAFRATEGAPPPPPAGCSRDHEAREVHAAQSARAIPHTTRKADSYTSKYDNLDIDEILRNKRLLRNYTKCLMDKGECSPEGPALKDDPE</sequence>
<gene>
    <name evidence="1" type="ORF">LZC94_14500</name>
</gene>